<gene>
    <name evidence="2" type="ORF">FB45DRAFT_685174</name>
</gene>
<name>A0AAD7B0U4_9AGAR</name>
<dbReference type="EMBL" id="JARKIF010000056">
    <property type="protein sequence ID" value="KAJ7606520.1"/>
    <property type="molecule type" value="Genomic_DNA"/>
</dbReference>
<reference evidence="2" key="1">
    <citation type="submission" date="2023-03" db="EMBL/GenBank/DDBJ databases">
        <title>Massive genome expansion in bonnet fungi (Mycena s.s.) driven by repeated elements and novel gene families across ecological guilds.</title>
        <authorList>
            <consortium name="Lawrence Berkeley National Laboratory"/>
            <person name="Harder C.B."/>
            <person name="Miyauchi S."/>
            <person name="Viragh M."/>
            <person name="Kuo A."/>
            <person name="Thoen E."/>
            <person name="Andreopoulos B."/>
            <person name="Lu D."/>
            <person name="Skrede I."/>
            <person name="Drula E."/>
            <person name="Henrissat B."/>
            <person name="Morin E."/>
            <person name="Kohler A."/>
            <person name="Barry K."/>
            <person name="LaButti K."/>
            <person name="Morin E."/>
            <person name="Salamov A."/>
            <person name="Lipzen A."/>
            <person name="Mereny Z."/>
            <person name="Hegedus B."/>
            <person name="Baldrian P."/>
            <person name="Stursova M."/>
            <person name="Weitz H."/>
            <person name="Taylor A."/>
            <person name="Grigoriev I.V."/>
            <person name="Nagy L.G."/>
            <person name="Martin F."/>
            <person name="Kauserud H."/>
        </authorList>
    </citation>
    <scope>NUCLEOTIDE SEQUENCE</scope>
    <source>
        <strain evidence="2">9284</strain>
    </source>
</reference>
<dbReference type="Gene3D" id="3.30.420.10">
    <property type="entry name" value="Ribonuclease H-like superfamily/Ribonuclease H"/>
    <property type="match status" value="1"/>
</dbReference>
<protein>
    <recommendedName>
        <fullName evidence="1">RNase H type-1 domain-containing protein</fullName>
    </recommendedName>
</protein>
<organism evidence="2 3">
    <name type="scientific">Roridomyces roridus</name>
    <dbReference type="NCBI Taxonomy" id="1738132"/>
    <lineage>
        <taxon>Eukaryota</taxon>
        <taxon>Fungi</taxon>
        <taxon>Dikarya</taxon>
        <taxon>Basidiomycota</taxon>
        <taxon>Agaricomycotina</taxon>
        <taxon>Agaricomycetes</taxon>
        <taxon>Agaricomycetidae</taxon>
        <taxon>Agaricales</taxon>
        <taxon>Marasmiineae</taxon>
        <taxon>Mycenaceae</taxon>
        <taxon>Roridomyces</taxon>
    </lineage>
</organism>
<evidence type="ECO:0000313" key="3">
    <source>
        <dbReference type="Proteomes" id="UP001221142"/>
    </source>
</evidence>
<feature type="non-terminal residue" evidence="2">
    <location>
        <position position="191"/>
    </location>
</feature>
<dbReference type="SUPFAM" id="SSF53098">
    <property type="entry name" value="Ribonuclease H-like"/>
    <property type="match status" value="1"/>
</dbReference>
<feature type="non-terminal residue" evidence="2">
    <location>
        <position position="1"/>
    </location>
</feature>
<dbReference type="Proteomes" id="UP001221142">
    <property type="component" value="Unassembled WGS sequence"/>
</dbReference>
<feature type="domain" description="RNase H type-1" evidence="1">
    <location>
        <begin position="1"/>
        <end position="73"/>
    </location>
</feature>
<sequence length="191" mass="21730">GKVTVVFDNQAAVMAIGARKSGPGHWIWDKWHALAEEVMRRHPGAKLTIRWAPGHRDIPGNERADVEAKRAAQDRLSSSRDLAPTLQRPLPFSKSAVRQAYNGELKAIVLDKWKRSRRYERTAQYDRRLHKGSYLALTEKLPRSLVVLLLQLRPGHCPLSKHLHRINKADSPICPCCRQADESVAHYLLHC</sequence>
<evidence type="ECO:0000313" key="2">
    <source>
        <dbReference type="EMBL" id="KAJ7606520.1"/>
    </source>
</evidence>
<proteinExistence type="predicted"/>
<dbReference type="GO" id="GO:0003676">
    <property type="term" value="F:nucleic acid binding"/>
    <property type="evidence" value="ECO:0007669"/>
    <property type="project" value="InterPro"/>
</dbReference>
<comment type="caution">
    <text evidence="2">The sequence shown here is derived from an EMBL/GenBank/DDBJ whole genome shotgun (WGS) entry which is preliminary data.</text>
</comment>
<dbReference type="AlphaFoldDB" id="A0AAD7B0U4"/>
<keyword evidence="3" id="KW-1185">Reference proteome</keyword>
<dbReference type="InterPro" id="IPR012337">
    <property type="entry name" value="RNaseH-like_sf"/>
</dbReference>
<evidence type="ECO:0000259" key="1">
    <source>
        <dbReference type="PROSITE" id="PS50879"/>
    </source>
</evidence>
<dbReference type="GO" id="GO:0004523">
    <property type="term" value="F:RNA-DNA hybrid ribonuclease activity"/>
    <property type="evidence" value="ECO:0007669"/>
    <property type="project" value="InterPro"/>
</dbReference>
<dbReference type="PROSITE" id="PS50879">
    <property type="entry name" value="RNASE_H_1"/>
    <property type="match status" value="1"/>
</dbReference>
<dbReference type="InterPro" id="IPR002156">
    <property type="entry name" value="RNaseH_domain"/>
</dbReference>
<accession>A0AAD7B0U4</accession>
<dbReference type="InterPro" id="IPR036397">
    <property type="entry name" value="RNaseH_sf"/>
</dbReference>
<dbReference type="CDD" id="cd09276">
    <property type="entry name" value="Rnase_HI_RT_non_LTR"/>
    <property type="match status" value="1"/>
</dbReference>